<dbReference type="AlphaFoldDB" id="A0A640TBG5"/>
<evidence type="ECO:0000313" key="8">
    <source>
        <dbReference type="Proteomes" id="UP001210609"/>
    </source>
</evidence>
<organism evidence="5 7">
    <name type="scientific">Streptomyces nigrescens</name>
    <dbReference type="NCBI Taxonomy" id="1920"/>
    <lineage>
        <taxon>Bacteria</taxon>
        <taxon>Bacillati</taxon>
        <taxon>Actinomycetota</taxon>
        <taxon>Actinomycetes</taxon>
        <taxon>Kitasatosporales</taxon>
        <taxon>Streptomycetaceae</taxon>
        <taxon>Streptomyces</taxon>
    </lineage>
</organism>
<name>A0A640TBG5_STRNI</name>
<feature type="compositionally biased region" description="Pro residues" evidence="3">
    <location>
        <begin position="43"/>
        <end position="52"/>
    </location>
</feature>
<dbReference type="GO" id="GO:0005975">
    <property type="term" value="P:carbohydrate metabolic process"/>
    <property type="evidence" value="ECO:0007669"/>
    <property type="project" value="InterPro"/>
</dbReference>
<evidence type="ECO:0000256" key="2">
    <source>
        <dbReference type="ARBA" id="ARBA00022801"/>
    </source>
</evidence>
<protein>
    <submittedName>
        <fullName evidence="6">Polysaccharide deacetylase family protein</fullName>
    </submittedName>
</protein>
<dbReference type="InterPro" id="IPR050248">
    <property type="entry name" value="Polysacc_deacetylase_ArnD"/>
</dbReference>
<dbReference type="GO" id="GO:0016810">
    <property type="term" value="F:hydrolase activity, acting on carbon-nitrogen (but not peptide) bonds"/>
    <property type="evidence" value="ECO:0007669"/>
    <property type="project" value="InterPro"/>
</dbReference>
<evidence type="ECO:0000259" key="4">
    <source>
        <dbReference type="PROSITE" id="PS51677"/>
    </source>
</evidence>
<proteinExistence type="predicted"/>
<dbReference type="SUPFAM" id="SSF88713">
    <property type="entry name" value="Glycoside hydrolase/deacetylase"/>
    <property type="match status" value="1"/>
</dbReference>
<dbReference type="Pfam" id="PF01522">
    <property type="entry name" value="Polysacc_deac_1"/>
    <property type="match status" value="1"/>
</dbReference>
<dbReference type="EMBL" id="BLIP01000001">
    <property type="protein sequence ID" value="GFE21093.1"/>
    <property type="molecule type" value="Genomic_DNA"/>
</dbReference>
<dbReference type="PROSITE" id="PS51318">
    <property type="entry name" value="TAT"/>
    <property type="match status" value="1"/>
</dbReference>
<feature type="domain" description="NodB homology" evidence="4">
    <location>
        <begin position="107"/>
        <end position="287"/>
    </location>
</feature>
<evidence type="ECO:0000256" key="1">
    <source>
        <dbReference type="ARBA" id="ARBA00022723"/>
    </source>
</evidence>
<reference evidence="5 7" key="1">
    <citation type="submission" date="2019-12" db="EMBL/GenBank/DDBJ databases">
        <title>Whole genome shotgun sequence of Streptomyces libani subsp. libani NBRC 13452.</title>
        <authorList>
            <person name="Ichikawa N."/>
            <person name="Kimura A."/>
            <person name="Kitahashi Y."/>
            <person name="Komaki H."/>
            <person name="Tamura T."/>
        </authorList>
    </citation>
    <scope>NUCLEOTIDE SEQUENCE [LARGE SCALE GENOMIC DNA]</scope>
    <source>
        <strain evidence="5 7">NBRC 13452</strain>
    </source>
</reference>
<keyword evidence="1" id="KW-0479">Metal-binding</keyword>
<evidence type="ECO:0000313" key="6">
    <source>
        <dbReference type="EMBL" id="WAT95817.1"/>
    </source>
</evidence>
<dbReference type="InterPro" id="IPR006311">
    <property type="entry name" value="TAT_signal"/>
</dbReference>
<sequence length="291" mass="31330">MDSDRHTRTRRKFLQAAVVVGALSAARVLFSSDGGAPETGPRPSAPTRPTQPPATSAGPPLPAEYAGPASAPGPFRLRPMAGETSRSGPGASPPHPDVAFRLSTDRREIFLTFDDGPHPAHTPEILRILRRHDTRATFFVIGENALEFPDLLRALADDGHAVANHTWTHPQLTTLPPGLVRSELGRTSDLIEDVLGAAPDLARAPYGDWDETSLSICNALGMSPVGWAVDSQDWTVPGAETIAYTVLDKMHPGAIVLSHDGGGERSQTVEALDWYLPRLLDDGYRPIRIEP</sequence>
<dbReference type="Proteomes" id="UP000429552">
    <property type="component" value="Unassembled WGS sequence"/>
</dbReference>
<evidence type="ECO:0000256" key="3">
    <source>
        <dbReference type="SAM" id="MobiDB-lite"/>
    </source>
</evidence>
<dbReference type="InterPro" id="IPR002509">
    <property type="entry name" value="NODB_dom"/>
</dbReference>
<gene>
    <name evidence="5" type="ORF">Sliba_15460</name>
    <name evidence="6" type="ORF">STRLI_001571</name>
</gene>
<feature type="region of interest" description="Disordered" evidence="3">
    <location>
        <begin position="31"/>
        <end position="99"/>
    </location>
</feature>
<keyword evidence="8" id="KW-1185">Reference proteome</keyword>
<dbReference type="Proteomes" id="UP001210609">
    <property type="component" value="Chromosome"/>
</dbReference>
<reference evidence="6 8" key="2">
    <citation type="submission" date="2022-12" db="EMBL/GenBank/DDBJ databases">
        <authorList>
            <person name="Ruckert C."/>
            <person name="Busche T."/>
            <person name="Kalinowski J."/>
            <person name="Wittmann C."/>
        </authorList>
    </citation>
    <scope>NUCLEOTIDE SEQUENCE [LARGE SCALE GENOMIC DNA]</scope>
    <source>
        <strain evidence="6 8">DSM 40555</strain>
    </source>
</reference>
<accession>A0A640TBG5</accession>
<dbReference type="InterPro" id="IPR011330">
    <property type="entry name" value="Glyco_hydro/deAcase_b/a-brl"/>
</dbReference>
<dbReference type="PANTHER" id="PTHR10587">
    <property type="entry name" value="GLYCOSYL TRANSFERASE-RELATED"/>
    <property type="match status" value="1"/>
</dbReference>
<dbReference type="RefSeq" id="WP_159485240.1">
    <property type="nucleotide sequence ID" value="NZ_BLIP01000001.1"/>
</dbReference>
<evidence type="ECO:0000313" key="7">
    <source>
        <dbReference type="Proteomes" id="UP000429552"/>
    </source>
</evidence>
<evidence type="ECO:0000313" key="5">
    <source>
        <dbReference type="EMBL" id="GFE21093.1"/>
    </source>
</evidence>
<dbReference type="CDD" id="cd10917">
    <property type="entry name" value="CE4_NodB_like_6s_7s"/>
    <property type="match status" value="1"/>
</dbReference>
<dbReference type="PANTHER" id="PTHR10587:SF133">
    <property type="entry name" value="CHITIN DEACETYLASE 1-RELATED"/>
    <property type="match status" value="1"/>
</dbReference>
<dbReference type="GO" id="GO:0046872">
    <property type="term" value="F:metal ion binding"/>
    <property type="evidence" value="ECO:0007669"/>
    <property type="project" value="UniProtKB-KW"/>
</dbReference>
<keyword evidence="2" id="KW-0378">Hydrolase</keyword>
<dbReference type="GO" id="GO:0016020">
    <property type="term" value="C:membrane"/>
    <property type="evidence" value="ECO:0007669"/>
    <property type="project" value="TreeGrafter"/>
</dbReference>
<dbReference type="Gene3D" id="3.20.20.370">
    <property type="entry name" value="Glycoside hydrolase/deacetylase"/>
    <property type="match status" value="1"/>
</dbReference>
<dbReference type="EMBL" id="CP114202">
    <property type="protein sequence ID" value="WAT95817.1"/>
    <property type="molecule type" value="Genomic_DNA"/>
</dbReference>
<dbReference type="PROSITE" id="PS51677">
    <property type="entry name" value="NODB"/>
    <property type="match status" value="1"/>
</dbReference>